<accession>A0ABY4URN6</accession>
<sequence>MAVGHVNTLTYYGDGRRATRTGCADHRLGSYLRAVRLAAGQLPHSGLAQELDAPSLADVYVPRRASARAARGPEAAEHVFTGDDPIRVLLAGPGHGKSTLLRQHLMSASQHLVSTSMHLPATEADPASSTPAFPVLIRAGDLVGAPLLAPALARAVTEECGPFGLSEELTEDFFRNPPRPGARWLVMVDGLDEVPDRTARLFLLDRLAREAGRTDTPYRFLVATRPLPGGELDRLPRAADRFTLEPFTDADVRTYVHKRLRALPGADRHVRAFLESVLRTRLEELARIPLMTAMLCHLYEADIDRPLPDGRAGVFRSFVELLYEENIHKGVGDLHDRAVHTLVGRYQIPEDRRTVEKAAERAREHLPVLIDHLAHERISGNRAPATAILIAHPHAARPDKVKPPLWDALLASLLRSCGLLADQGGDVEFLHRTLLEYHAARHATRDPEARTLLFDRLFPARRLRDRLRRAGRRTSALEPLDPLGLEPSYLGFLLDALLVAEKPLAKATLRAMEDLFGSAEIIGYHLLKAQLQLGSSIPRPKAARWLTAFANNPALDGRSRVEAAWDLVELEGHLDDGARLLTRLAGDRTLRPDHRTRAAEILAGLEGHERSAGALLLQLIEDLSPDPHSIVVAARGLARIDSHAFLGVQLLTECAMDPGMDDHLRCSAAHWLTELDGHRESGAALLLELAQYGSVSAARHLSEMDQPHREDGVGLLTVFAGNSATPLYDRVHAAEALAKVDSYQGRAARLLTELARESLPGSDSHLTAAERLADVDEEAAADLILPVVRGRGIHPGNRLRALRLLARSTTHQGEATRPLGDIAADTHAEIHDRMGAAEALTELDGHREGGVGLLLGIARDSGVQAWDRIKAASMLAGFGEERSAELLSAFAADPTAPSDARVLAARSLATLDGHRAVGLRLLAALANDPRADENQRINAATSLSILDLYRVRR</sequence>
<evidence type="ECO:0000313" key="1">
    <source>
        <dbReference type="EMBL" id="USC45672.1"/>
    </source>
</evidence>
<organism evidence="1 2">
    <name type="scientific">Streptomyces filamentosus</name>
    <name type="common">Streptomyces roseosporus</name>
    <dbReference type="NCBI Taxonomy" id="67294"/>
    <lineage>
        <taxon>Bacteria</taxon>
        <taxon>Bacillati</taxon>
        <taxon>Actinomycetota</taxon>
        <taxon>Actinomycetes</taxon>
        <taxon>Kitasatosporales</taxon>
        <taxon>Streptomycetaceae</taxon>
        <taxon>Streptomyces</taxon>
    </lineage>
</organism>
<keyword evidence="1" id="KW-0547">Nucleotide-binding</keyword>
<dbReference type="PANTHER" id="PTHR46844">
    <property type="entry name" value="SLR5058 PROTEIN"/>
    <property type="match status" value="1"/>
</dbReference>
<dbReference type="EMBL" id="CP098609">
    <property type="protein sequence ID" value="USC45672.1"/>
    <property type="molecule type" value="Genomic_DNA"/>
</dbReference>
<keyword evidence="1" id="KW-0067">ATP-binding</keyword>
<proteinExistence type="predicted"/>
<name>A0ABY4URN6_STRFL</name>
<dbReference type="GO" id="GO:0005524">
    <property type="term" value="F:ATP binding"/>
    <property type="evidence" value="ECO:0007669"/>
    <property type="project" value="UniProtKB-KW"/>
</dbReference>
<dbReference type="Gene3D" id="3.40.50.300">
    <property type="entry name" value="P-loop containing nucleotide triphosphate hydrolases"/>
    <property type="match status" value="1"/>
</dbReference>
<dbReference type="Proteomes" id="UP001056079">
    <property type="component" value="Chromosome"/>
</dbReference>
<evidence type="ECO:0000313" key="2">
    <source>
        <dbReference type="Proteomes" id="UP001056079"/>
    </source>
</evidence>
<reference evidence="1" key="1">
    <citation type="submission" date="2021-08" db="EMBL/GenBank/DDBJ databases">
        <title>DNA methylation of m4C regulates biosynthesis of daptomycin in Streptomyces roseosporus L30.</title>
        <authorList>
            <person name="Fang J.-L."/>
        </authorList>
    </citation>
    <scope>NUCLEOTIDE SEQUENCE</scope>
    <source>
        <strain evidence="1">L30</strain>
    </source>
</reference>
<dbReference type="PANTHER" id="PTHR46844:SF1">
    <property type="entry name" value="SLR5058 PROTEIN"/>
    <property type="match status" value="1"/>
</dbReference>
<protein>
    <submittedName>
        <fullName evidence="1">ATP-binding protein</fullName>
    </submittedName>
</protein>
<dbReference type="InterPro" id="IPR027417">
    <property type="entry name" value="P-loop_NTPase"/>
</dbReference>
<gene>
    <name evidence="1" type="ORF">K7395_02480</name>
</gene>
<dbReference type="RefSeq" id="WP_006129048.1">
    <property type="nucleotide sequence ID" value="NZ_CP098609.1"/>
</dbReference>
<keyword evidence="2" id="KW-1185">Reference proteome</keyword>